<evidence type="ECO:0000256" key="6">
    <source>
        <dbReference type="ARBA" id="ARBA00022833"/>
    </source>
</evidence>
<feature type="compositionally biased region" description="Basic and acidic residues" evidence="7">
    <location>
        <begin position="368"/>
        <end position="389"/>
    </location>
</feature>
<sequence length="396" mass="44291">MESIDNCVSSEVSTQAGCYICLDQFAQEELATLPCGGHRSCRLCITTLFREAFKCEISYPPSCCPEVPNIPLSSVEHLLDSDFVQDCKYKQVEYNTDHPLRLYCANLECSTFLPRDPGQDITIKSEIRCTKCDAATCTACKEIFTTDSPHTCNHSPRDFGFSPFNRCKTCPYCSTPIQLIDACNHITCKVCHYDFCFVCLQWYYPPEGIGHDCPSYGDPEYDENGYDIRGFHRDTGLDCEGYDLAGFNREGVDRNGVKRPFDPAPGPKPGWTGQADDDGWGAPPGNAPPHWRWDDEEFHEAGLNEDDFEEDRIMRAITALELGLVDADWNGPLESWTPADDGQGEEPVLGAGQNADDELPELVTFTIEHYDGSERHDEENDDHTADPDHLPSAPPE</sequence>
<evidence type="ECO:0000313" key="10">
    <source>
        <dbReference type="Proteomes" id="UP001172684"/>
    </source>
</evidence>
<protein>
    <recommendedName>
        <fullName evidence="8">RING-type domain-containing protein</fullName>
    </recommendedName>
</protein>
<dbReference type="EMBL" id="JAPDRL010000097">
    <property type="protein sequence ID" value="KAJ9657693.1"/>
    <property type="molecule type" value="Genomic_DNA"/>
</dbReference>
<dbReference type="Pfam" id="PF22191">
    <property type="entry name" value="IBR_1"/>
    <property type="match status" value="1"/>
</dbReference>
<feature type="region of interest" description="Disordered" evidence="7">
    <location>
        <begin position="255"/>
        <end position="288"/>
    </location>
</feature>
<dbReference type="InterPro" id="IPR044066">
    <property type="entry name" value="TRIAD_supradom"/>
</dbReference>
<reference evidence="9" key="1">
    <citation type="submission" date="2022-10" db="EMBL/GenBank/DDBJ databases">
        <title>Culturing micro-colonial fungi from biological soil crusts in the Mojave desert and describing Neophaeococcomyces mojavensis, and introducing the new genera and species Taxawa tesnikishii.</title>
        <authorList>
            <person name="Kurbessoian T."/>
            <person name="Stajich J.E."/>
        </authorList>
    </citation>
    <scope>NUCLEOTIDE SEQUENCE</scope>
    <source>
        <strain evidence="9">TK_1</strain>
    </source>
</reference>
<organism evidence="9 10">
    <name type="scientific">Coniosporium apollinis</name>
    <dbReference type="NCBI Taxonomy" id="61459"/>
    <lineage>
        <taxon>Eukaryota</taxon>
        <taxon>Fungi</taxon>
        <taxon>Dikarya</taxon>
        <taxon>Ascomycota</taxon>
        <taxon>Pezizomycotina</taxon>
        <taxon>Dothideomycetes</taxon>
        <taxon>Dothideomycetes incertae sedis</taxon>
        <taxon>Coniosporium</taxon>
    </lineage>
</organism>
<comment type="caution">
    <text evidence="9">The sequence shown here is derived from an EMBL/GenBank/DDBJ whole genome shotgun (WGS) entry which is preliminary data.</text>
</comment>
<keyword evidence="10" id="KW-1185">Reference proteome</keyword>
<evidence type="ECO:0000259" key="8">
    <source>
        <dbReference type="PROSITE" id="PS51873"/>
    </source>
</evidence>
<keyword evidence="6" id="KW-0862">Zinc</keyword>
<dbReference type="PROSITE" id="PS51873">
    <property type="entry name" value="TRIAD"/>
    <property type="match status" value="1"/>
</dbReference>
<keyword evidence="3" id="KW-0677">Repeat</keyword>
<keyword evidence="1" id="KW-0808">Transferase</keyword>
<dbReference type="Proteomes" id="UP001172684">
    <property type="component" value="Unassembled WGS sequence"/>
</dbReference>
<evidence type="ECO:0000256" key="7">
    <source>
        <dbReference type="SAM" id="MobiDB-lite"/>
    </source>
</evidence>
<keyword evidence="5" id="KW-0833">Ubl conjugation pathway</keyword>
<evidence type="ECO:0000256" key="5">
    <source>
        <dbReference type="ARBA" id="ARBA00022786"/>
    </source>
</evidence>
<accession>A0ABQ9NHW3</accession>
<keyword evidence="4" id="KW-0863">Zinc-finger</keyword>
<dbReference type="Gene3D" id="1.20.120.1750">
    <property type="match status" value="1"/>
</dbReference>
<evidence type="ECO:0000313" key="9">
    <source>
        <dbReference type="EMBL" id="KAJ9657693.1"/>
    </source>
</evidence>
<keyword evidence="2" id="KW-0479">Metal-binding</keyword>
<gene>
    <name evidence="9" type="ORF">H2201_008099</name>
</gene>
<dbReference type="PANTHER" id="PTHR11685">
    <property type="entry name" value="RBR FAMILY RING FINGER AND IBR DOMAIN-CONTAINING"/>
    <property type="match status" value="1"/>
</dbReference>
<evidence type="ECO:0000256" key="1">
    <source>
        <dbReference type="ARBA" id="ARBA00022679"/>
    </source>
</evidence>
<evidence type="ECO:0000256" key="2">
    <source>
        <dbReference type="ARBA" id="ARBA00022723"/>
    </source>
</evidence>
<feature type="domain" description="RING-type" evidence="8">
    <location>
        <begin position="14"/>
        <end position="222"/>
    </location>
</feature>
<name>A0ABQ9NHW3_9PEZI</name>
<dbReference type="CDD" id="cd20336">
    <property type="entry name" value="Rcat_RBR"/>
    <property type="match status" value="1"/>
</dbReference>
<dbReference type="InterPro" id="IPR031127">
    <property type="entry name" value="E3_UB_ligase_RBR"/>
</dbReference>
<evidence type="ECO:0000256" key="3">
    <source>
        <dbReference type="ARBA" id="ARBA00022737"/>
    </source>
</evidence>
<feature type="region of interest" description="Disordered" evidence="7">
    <location>
        <begin position="333"/>
        <end position="396"/>
    </location>
</feature>
<dbReference type="SUPFAM" id="SSF57850">
    <property type="entry name" value="RING/U-box"/>
    <property type="match status" value="1"/>
</dbReference>
<proteinExistence type="predicted"/>
<evidence type="ECO:0000256" key="4">
    <source>
        <dbReference type="ARBA" id="ARBA00022771"/>
    </source>
</evidence>